<organism evidence="1 2">
    <name type="scientific">Oxynema aestuarii AP17</name>
    <dbReference type="NCBI Taxonomy" id="2064643"/>
    <lineage>
        <taxon>Bacteria</taxon>
        <taxon>Bacillati</taxon>
        <taxon>Cyanobacteriota</taxon>
        <taxon>Cyanophyceae</taxon>
        <taxon>Oscillatoriophycideae</taxon>
        <taxon>Oscillatoriales</taxon>
        <taxon>Oscillatoriaceae</taxon>
        <taxon>Oxynema</taxon>
        <taxon>Oxynema aestuarii</taxon>
    </lineage>
</organism>
<name>A0A6H1TUW1_9CYAN</name>
<reference evidence="1 2" key="1">
    <citation type="submission" date="2020-04" db="EMBL/GenBank/DDBJ databases">
        <authorList>
            <person name="Basu S."/>
            <person name="Maruthanayagam V."/>
            <person name="Chakraborty S."/>
            <person name="Pramanik A."/>
            <person name="Mukherjee J."/>
            <person name="Brink B."/>
        </authorList>
    </citation>
    <scope>NUCLEOTIDE SEQUENCE [LARGE SCALE GENOMIC DNA]</scope>
    <source>
        <strain evidence="1 2">AP17</strain>
    </source>
</reference>
<dbReference type="EMBL" id="CP051167">
    <property type="protein sequence ID" value="QIZ70382.1"/>
    <property type="molecule type" value="Genomic_DNA"/>
</dbReference>
<accession>A0A6H1TUW1</accession>
<dbReference type="Proteomes" id="UP000500857">
    <property type="component" value="Chromosome"/>
</dbReference>
<dbReference type="AlphaFoldDB" id="A0A6H1TUW1"/>
<evidence type="ECO:0000313" key="1">
    <source>
        <dbReference type="EMBL" id="QIZ70382.1"/>
    </source>
</evidence>
<protein>
    <submittedName>
        <fullName evidence="1">Uncharacterized protein</fullName>
    </submittedName>
</protein>
<proteinExistence type="predicted"/>
<keyword evidence="2" id="KW-1185">Reference proteome</keyword>
<evidence type="ECO:0000313" key="2">
    <source>
        <dbReference type="Proteomes" id="UP000500857"/>
    </source>
</evidence>
<gene>
    <name evidence="1" type="ORF">HCG48_07160</name>
</gene>
<dbReference type="RefSeq" id="WP_168568537.1">
    <property type="nucleotide sequence ID" value="NZ_CP051167.1"/>
</dbReference>
<dbReference type="KEGG" id="oxy:HCG48_07160"/>
<sequence>MSIQRGNFLISGDGRYYRVVECTKDAISLMRVNGYTLFSCRPNFVEVSFRLVEASEVA</sequence>